<evidence type="ECO:0000313" key="1">
    <source>
        <dbReference type="EMBL" id="MBX59633.1"/>
    </source>
</evidence>
<dbReference type="AlphaFoldDB" id="A0A2P2PY75"/>
<organism evidence="1">
    <name type="scientific">Rhizophora mucronata</name>
    <name type="common">Asiatic mangrove</name>
    <dbReference type="NCBI Taxonomy" id="61149"/>
    <lineage>
        <taxon>Eukaryota</taxon>
        <taxon>Viridiplantae</taxon>
        <taxon>Streptophyta</taxon>
        <taxon>Embryophyta</taxon>
        <taxon>Tracheophyta</taxon>
        <taxon>Spermatophyta</taxon>
        <taxon>Magnoliopsida</taxon>
        <taxon>eudicotyledons</taxon>
        <taxon>Gunneridae</taxon>
        <taxon>Pentapetalae</taxon>
        <taxon>rosids</taxon>
        <taxon>fabids</taxon>
        <taxon>Malpighiales</taxon>
        <taxon>Rhizophoraceae</taxon>
        <taxon>Rhizophora</taxon>
    </lineage>
</organism>
<proteinExistence type="predicted"/>
<name>A0A2P2PY75_RHIMU</name>
<accession>A0A2P2PY75</accession>
<sequence length="34" mass="3604">MQGDADCSTTKNSKPEVVSNPLNFRGLLKGILAV</sequence>
<reference evidence="1" key="1">
    <citation type="submission" date="2018-02" db="EMBL/GenBank/DDBJ databases">
        <title>Rhizophora mucronata_Transcriptome.</title>
        <authorList>
            <person name="Meera S.P."/>
            <person name="Sreeshan A."/>
            <person name="Augustine A."/>
        </authorList>
    </citation>
    <scope>NUCLEOTIDE SEQUENCE</scope>
    <source>
        <tissue evidence="1">Leaf</tissue>
    </source>
</reference>
<protein>
    <submittedName>
        <fullName evidence="1">Uncharacterized protein</fullName>
    </submittedName>
</protein>
<dbReference type="EMBL" id="GGEC01079149">
    <property type="protein sequence ID" value="MBX59633.1"/>
    <property type="molecule type" value="Transcribed_RNA"/>
</dbReference>